<dbReference type="RefSeq" id="XP_007513997.1">
    <property type="nucleotide sequence ID" value="XM_007513935.1"/>
</dbReference>
<accession>K8EC25</accession>
<dbReference type="KEGG" id="bpg:Bathy03g05170"/>
<feature type="region of interest" description="Disordered" evidence="1">
    <location>
        <begin position="137"/>
        <end position="180"/>
    </location>
</feature>
<feature type="compositionally biased region" description="Basic and acidic residues" evidence="1">
    <location>
        <begin position="160"/>
        <end position="180"/>
    </location>
</feature>
<gene>
    <name evidence="2" type="ORF">Bathy03g05170</name>
</gene>
<proteinExistence type="predicted"/>
<feature type="region of interest" description="Disordered" evidence="1">
    <location>
        <begin position="14"/>
        <end position="81"/>
    </location>
</feature>
<keyword evidence="3" id="KW-1185">Reference proteome</keyword>
<dbReference type="AlphaFoldDB" id="K8EC25"/>
<name>K8EC25_9CHLO</name>
<protein>
    <submittedName>
        <fullName evidence="2">Uncharacterized protein</fullName>
    </submittedName>
</protein>
<dbReference type="Proteomes" id="UP000198341">
    <property type="component" value="Chromosome 3"/>
</dbReference>
<organism evidence="2 3">
    <name type="scientific">Bathycoccus prasinos</name>
    <dbReference type="NCBI Taxonomy" id="41875"/>
    <lineage>
        <taxon>Eukaryota</taxon>
        <taxon>Viridiplantae</taxon>
        <taxon>Chlorophyta</taxon>
        <taxon>Mamiellophyceae</taxon>
        <taxon>Mamiellales</taxon>
        <taxon>Bathycoccaceae</taxon>
        <taxon>Bathycoccus</taxon>
    </lineage>
</organism>
<evidence type="ECO:0000256" key="1">
    <source>
        <dbReference type="SAM" id="MobiDB-lite"/>
    </source>
</evidence>
<reference evidence="2 3" key="1">
    <citation type="submission" date="2011-10" db="EMBL/GenBank/DDBJ databases">
        <authorList>
            <person name="Genoscope - CEA"/>
        </authorList>
    </citation>
    <scope>NUCLEOTIDE SEQUENCE [LARGE SCALE GENOMIC DNA]</scope>
    <source>
        <strain evidence="2 3">RCC 1105</strain>
    </source>
</reference>
<evidence type="ECO:0000313" key="2">
    <source>
        <dbReference type="EMBL" id="CCO15434.1"/>
    </source>
</evidence>
<dbReference type="EMBL" id="FO082276">
    <property type="protein sequence ID" value="CCO15434.1"/>
    <property type="molecule type" value="Genomic_DNA"/>
</dbReference>
<sequence>MFSVPLSSSFVSSSLIKSSSHHGRTNRSPIRDGGITTKAADVTREEGNDVLLRQQRRQRGREAKREEEEERATTNNATRSSRREVLKILPYTSGVALVVATAIGGFTAHPSFAAGEKLSSVEEKELAKERRKAAVRAAAERAKETGVGGNAFSDSEYMVGEDHSPNAHSHQEEGSKGSFV</sequence>
<dbReference type="GeneID" id="19017054"/>
<evidence type="ECO:0000313" key="3">
    <source>
        <dbReference type="Proteomes" id="UP000198341"/>
    </source>
</evidence>